<proteinExistence type="predicted"/>
<organism evidence="1 2">
    <name type="scientific">Araneus ventricosus</name>
    <name type="common">Orbweaver spider</name>
    <name type="synonym">Epeira ventricosa</name>
    <dbReference type="NCBI Taxonomy" id="182803"/>
    <lineage>
        <taxon>Eukaryota</taxon>
        <taxon>Metazoa</taxon>
        <taxon>Ecdysozoa</taxon>
        <taxon>Arthropoda</taxon>
        <taxon>Chelicerata</taxon>
        <taxon>Arachnida</taxon>
        <taxon>Araneae</taxon>
        <taxon>Araneomorphae</taxon>
        <taxon>Entelegynae</taxon>
        <taxon>Araneoidea</taxon>
        <taxon>Araneidae</taxon>
        <taxon>Araneus</taxon>
    </lineage>
</organism>
<accession>A0A4Y2BBC0</accession>
<protein>
    <submittedName>
        <fullName evidence="1">Uncharacterized protein</fullName>
    </submittedName>
</protein>
<evidence type="ECO:0000313" key="1">
    <source>
        <dbReference type="EMBL" id="GBL89348.1"/>
    </source>
</evidence>
<dbReference type="AlphaFoldDB" id="A0A4Y2BBC0"/>
<name>A0A4Y2BBC0_ARAVE</name>
<keyword evidence="2" id="KW-1185">Reference proteome</keyword>
<reference evidence="1 2" key="1">
    <citation type="journal article" date="2019" name="Sci. Rep.">
        <title>Orb-weaving spider Araneus ventricosus genome elucidates the spidroin gene catalogue.</title>
        <authorList>
            <person name="Kono N."/>
            <person name="Nakamura H."/>
            <person name="Ohtoshi R."/>
            <person name="Moran D.A.P."/>
            <person name="Shinohara A."/>
            <person name="Yoshida Y."/>
            <person name="Fujiwara M."/>
            <person name="Mori M."/>
            <person name="Tomita M."/>
            <person name="Arakawa K."/>
        </authorList>
    </citation>
    <scope>NUCLEOTIDE SEQUENCE [LARGE SCALE GENOMIC DNA]</scope>
</reference>
<dbReference type="OrthoDB" id="6435860at2759"/>
<dbReference type="Proteomes" id="UP000499080">
    <property type="component" value="Unassembled WGS sequence"/>
</dbReference>
<comment type="caution">
    <text evidence="1">The sequence shown here is derived from an EMBL/GenBank/DDBJ whole genome shotgun (WGS) entry which is preliminary data.</text>
</comment>
<gene>
    <name evidence="1" type="ORF">AVEN_225870_1</name>
</gene>
<sequence length="124" mass="14370">MSYSSIASSGHCILQLFITSKTFTTQKLFSLRKRWKSLGARDKKTVLKTEEIGTINRERGVFCLRRRMSRADRDAKSAVVPISISIPVGDLRKHVEMFLHTKWQEQWDLETDNKLHTLKPLVQP</sequence>
<evidence type="ECO:0000313" key="2">
    <source>
        <dbReference type="Proteomes" id="UP000499080"/>
    </source>
</evidence>
<dbReference type="EMBL" id="BGPR01000064">
    <property type="protein sequence ID" value="GBL89348.1"/>
    <property type="molecule type" value="Genomic_DNA"/>
</dbReference>